<feature type="binding site" evidence="8">
    <location>
        <position position="452"/>
    </location>
    <ligand>
        <name>Zn(2+)</name>
        <dbReference type="ChEBI" id="CHEBI:29105"/>
        <label>1</label>
    </ligand>
</feature>
<feature type="binding site" evidence="8">
    <location>
        <position position="417"/>
    </location>
    <ligand>
        <name>Zn(2+)</name>
        <dbReference type="ChEBI" id="CHEBI:29105"/>
        <label>1</label>
    </ligand>
</feature>
<organism evidence="11 12">
    <name type="scientific">Naumannella halotolerans</name>
    <dbReference type="NCBI Taxonomy" id="993414"/>
    <lineage>
        <taxon>Bacteria</taxon>
        <taxon>Bacillati</taxon>
        <taxon>Actinomycetota</taxon>
        <taxon>Actinomycetes</taxon>
        <taxon>Propionibacteriales</taxon>
        <taxon>Propionibacteriaceae</taxon>
        <taxon>Naumannella</taxon>
    </lineage>
</organism>
<evidence type="ECO:0000256" key="2">
    <source>
        <dbReference type="ARBA" id="ARBA00022705"/>
    </source>
</evidence>
<dbReference type="OrthoDB" id="3177118at2"/>
<keyword evidence="7 8" id="KW-0238">DNA-binding</keyword>
<dbReference type="InterPro" id="IPR027417">
    <property type="entry name" value="P-loop_NTPase"/>
</dbReference>
<evidence type="ECO:0000256" key="7">
    <source>
        <dbReference type="ARBA" id="ARBA00023125"/>
    </source>
</evidence>
<evidence type="ECO:0000256" key="5">
    <source>
        <dbReference type="ARBA" id="ARBA00022833"/>
    </source>
</evidence>
<dbReference type="GO" id="GO:1990077">
    <property type="term" value="C:primosome complex"/>
    <property type="evidence" value="ECO:0007669"/>
    <property type="project" value="UniProtKB-UniRule"/>
</dbReference>
<comment type="subunit">
    <text evidence="8">Component of the replication restart primosome.</text>
</comment>
<comment type="caution">
    <text evidence="8">As this protein does not have any detectable helicase domains, it probably does not have helicase activity.</text>
</comment>
<keyword evidence="3 8" id="KW-0479">Metal-binding</keyword>
<comment type="function">
    <text evidence="8">Initiates the restart of stalled replication forks, which reloads the replicative helicase on sites other than the origin of replication. Recognizes and binds to abandoned replication forks and remodels them to uncover a helicase loading site. Promotes assembly of the primosome at these replication forks.</text>
</comment>
<evidence type="ECO:0000256" key="6">
    <source>
        <dbReference type="ARBA" id="ARBA00022840"/>
    </source>
</evidence>
<dbReference type="GO" id="GO:0005524">
    <property type="term" value="F:ATP binding"/>
    <property type="evidence" value="ECO:0007669"/>
    <property type="project" value="UniProtKB-UniRule"/>
</dbReference>
<dbReference type="SUPFAM" id="SSF52540">
    <property type="entry name" value="P-loop containing nucleoside triphosphate hydrolases"/>
    <property type="match status" value="1"/>
</dbReference>
<evidence type="ECO:0000256" key="1">
    <source>
        <dbReference type="ARBA" id="ARBA00022515"/>
    </source>
</evidence>
<dbReference type="InterPro" id="IPR005259">
    <property type="entry name" value="PriA"/>
</dbReference>
<dbReference type="GO" id="GO:0003677">
    <property type="term" value="F:DNA binding"/>
    <property type="evidence" value="ECO:0007669"/>
    <property type="project" value="UniProtKB-UniRule"/>
</dbReference>
<keyword evidence="6 8" id="KW-0067">ATP-binding</keyword>
<evidence type="ECO:0000256" key="9">
    <source>
        <dbReference type="SAM" id="MobiDB-lite"/>
    </source>
</evidence>
<keyword evidence="11" id="KW-0378">Hydrolase</keyword>
<dbReference type="Proteomes" id="UP000295371">
    <property type="component" value="Unassembled WGS sequence"/>
</dbReference>
<dbReference type="PROSITE" id="PS00202">
    <property type="entry name" value="RUBREDOXIN"/>
    <property type="match status" value="1"/>
</dbReference>
<feature type="region of interest" description="Disordered" evidence="9">
    <location>
        <begin position="1"/>
        <end position="32"/>
    </location>
</feature>
<dbReference type="EMBL" id="SOAW01000001">
    <property type="protein sequence ID" value="TDT33456.1"/>
    <property type="molecule type" value="Genomic_DNA"/>
</dbReference>
<evidence type="ECO:0000313" key="11">
    <source>
        <dbReference type="EMBL" id="TDT33456.1"/>
    </source>
</evidence>
<feature type="compositionally biased region" description="Low complexity" evidence="9">
    <location>
        <begin position="1"/>
        <end position="16"/>
    </location>
</feature>
<evidence type="ECO:0000313" key="12">
    <source>
        <dbReference type="Proteomes" id="UP000295371"/>
    </source>
</evidence>
<comment type="caution">
    <text evidence="11">The sequence shown here is derived from an EMBL/GenBank/DDBJ whole genome shotgun (WGS) entry which is preliminary data.</text>
</comment>
<dbReference type="GO" id="GO:0006302">
    <property type="term" value="P:double-strand break repair"/>
    <property type="evidence" value="ECO:0007669"/>
    <property type="project" value="InterPro"/>
</dbReference>
<evidence type="ECO:0000256" key="8">
    <source>
        <dbReference type="HAMAP-Rule" id="MF_00983"/>
    </source>
</evidence>
<comment type="similarity">
    <text evidence="8">Belongs to the helicase family. PriA subfamily.</text>
</comment>
<proteinExistence type="inferred from homology"/>
<evidence type="ECO:0000259" key="10">
    <source>
        <dbReference type="Pfam" id="PF17764"/>
    </source>
</evidence>
<keyword evidence="2 8" id="KW-0235">DNA replication</keyword>
<feature type="domain" description="Primosomal protein N' 3' DNA-binding" evidence="10">
    <location>
        <begin position="41"/>
        <end position="140"/>
    </location>
</feature>
<feature type="binding site" evidence="8">
    <location>
        <position position="443"/>
    </location>
    <ligand>
        <name>Zn(2+)</name>
        <dbReference type="ChEBI" id="CHEBI:29105"/>
        <label>2</label>
    </ligand>
</feature>
<gene>
    <name evidence="8" type="primary">priA</name>
    <name evidence="11" type="ORF">CLV29_1074</name>
</gene>
<keyword evidence="11" id="KW-0347">Helicase</keyword>
<dbReference type="PANTHER" id="PTHR30580">
    <property type="entry name" value="PRIMOSOMAL PROTEIN N"/>
    <property type="match status" value="1"/>
</dbReference>
<dbReference type="InterPro" id="IPR018527">
    <property type="entry name" value="Rubredoxin_Fe_BS"/>
</dbReference>
<keyword evidence="1 8" id="KW-0639">Primosome</keyword>
<feature type="binding site" evidence="8">
    <location>
        <position position="455"/>
    </location>
    <ligand>
        <name>Zn(2+)</name>
        <dbReference type="ChEBI" id="CHEBI:29105"/>
        <label>1</label>
    </ligand>
</feature>
<feature type="binding site" evidence="8">
    <location>
        <position position="423"/>
    </location>
    <ligand>
        <name>Zn(2+)</name>
        <dbReference type="ChEBI" id="CHEBI:29105"/>
        <label>2</label>
    </ligand>
</feature>
<feature type="binding site" evidence="8">
    <location>
        <position position="440"/>
    </location>
    <ligand>
        <name>Zn(2+)</name>
        <dbReference type="ChEBI" id="CHEBI:29105"/>
        <label>2</label>
    </ligand>
</feature>
<comment type="cofactor">
    <cofactor evidence="8">
        <name>Zn(2+)</name>
        <dbReference type="ChEBI" id="CHEBI:29105"/>
    </cofactor>
    <text evidence="8">Binds 2 zinc ions per subunit.</text>
</comment>
<dbReference type="AlphaFoldDB" id="A0A4R7J9A5"/>
<feature type="binding site" evidence="8">
    <location>
        <position position="426"/>
    </location>
    <ligand>
        <name>Zn(2+)</name>
        <dbReference type="ChEBI" id="CHEBI:29105"/>
        <label>2</label>
    </ligand>
</feature>
<dbReference type="Gene3D" id="3.40.50.300">
    <property type="entry name" value="P-loop containing nucleotide triphosphate hydrolases"/>
    <property type="match status" value="1"/>
</dbReference>
<dbReference type="Gene3D" id="3.40.1440.60">
    <property type="entry name" value="PriA, 3(prime) DNA-binding domain"/>
    <property type="match status" value="1"/>
</dbReference>
<reference evidence="11 12" key="1">
    <citation type="submission" date="2019-03" db="EMBL/GenBank/DDBJ databases">
        <title>Genomic Encyclopedia of Archaeal and Bacterial Type Strains, Phase II (KMG-II): from individual species to whole genera.</title>
        <authorList>
            <person name="Goeker M."/>
        </authorList>
    </citation>
    <scope>NUCLEOTIDE SEQUENCE [LARGE SCALE GENOMIC DNA]</scope>
    <source>
        <strain evidence="11 12">DSM 24323</strain>
    </source>
</reference>
<dbReference type="GO" id="GO:0043138">
    <property type="term" value="F:3'-5' DNA helicase activity"/>
    <property type="evidence" value="ECO:0007669"/>
    <property type="project" value="TreeGrafter"/>
</dbReference>
<accession>A0A4R7J9A5</accession>
<dbReference type="HAMAP" id="MF_00983">
    <property type="entry name" value="PriA"/>
    <property type="match status" value="1"/>
</dbReference>
<keyword evidence="5 8" id="KW-0862">Zinc</keyword>
<feature type="binding site" evidence="8">
    <location>
        <position position="414"/>
    </location>
    <ligand>
        <name>Zn(2+)</name>
        <dbReference type="ChEBI" id="CHEBI:29105"/>
        <label>1</label>
    </ligand>
</feature>
<dbReference type="GO" id="GO:0008270">
    <property type="term" value="F:zinc ion binding"/>
    <property type="evidence" value="ECO:0007669"/>
    <property type="project" value="UniProtKB-UniRule"/>
</dbReference>
<keyword evidence="4 8" id="KW-0547">Nucleotide-binding</keyword>
<dbReference type="GO" id="GO:0006310">
    <property type="term" value="P:DNA recombination"/>
    <property type="evidence" value="ECO:0007669"/>
    <property type="project" value="InterPro"/>
</dbReference>
<dbReference type="PANTHER" id="PTHR30580:SF0">
    <property type="entry name" value="PRIMOSOMAL PROTEIN N"/>
    <property type="match status" value="1"/>
</dbReference>
<dbReference type="GO" id="GO:0006270">
    <property type="term" value="P:DNA replication initiation"/>
    <property type="evidence" value="ECO:0007669"/>
    <property type="project" value="TreeGrafter"/>
</dbReference>
<dbReference type="InterPro" id="IPR041222">
    <property type="entry name" value="PriA_3primeBD"/>
</dbReference>
<name>A0A4R7J9A5_9ACTN</name>
<keyword evidence="12" id="KW-1185">Reference proteome</keyword>
<dbReference type="RefSeq" id="WP_133753968.1">
    <property type="nucleotide sequence ID" value="NZ_CP171129.1"/>
</dbReference>
<evidence type="ECO:0000256" key="4">
    <source>
        <dbReference type="ARBA" id="ARBA00022741"/>
    </source>
</evidence>
<sequence>MTDSRPPAADDALLPAEAGKSATTTVPESADAESSPLRIARVAVDVSLPHLDRFFDYAVTEAQAEAAVPGARVRVRFAGRLRDGFIVDLPDTTEHTGTLAPLHTVLSAEPVLAPEIVSLIRRVADHYAGTFADVLRLAVPPRHAATEKATPRPVELPAPDRSAGPLDRYPTGPELINALATGGRPRAYWQVCPGAGEYADWTAGLAQAAAATVAGGRGVLIIVPDHRDLDRLAQACTQRFGAAGFARLSAELGPSARYRQFLRISRGQVKVVIGTRAAAYAPVHDLGLVALWDDGDDLLSEPRAPYPHAREVLAIRAADQDCAVLFAGYARSTEIEQLINAQWLTPLALPTAEVRREAPVVRVASDTDESMARDPAARTSRLPHDTFELVRRSLPQGPVLVQIPRAGYRLALACARCRTPIRCPRCNGPAREQPDGGLDCAWCGSLLAGWRCPECGSDRHRAPVVGATRLAEELGRAFPGTVVIRSAGNRVLPEVSAKPALVVATPGAEPVAEGGYAAALLVDADALLARAALRAGEEALRRWLNVTALVRPAPAGGTVMVVGAPDARAIQALVRTDPGGFARRELADRAAAHFPPAAAVATIEGGPASVADFLTPVLDELPTEAEVLGPVPFASKPGEELQRLTVRVPRRDRVRLSRLLQQAQGVRSAKKVDGAIRVRVDPVVMD</sequence>
<dbReference type="InterPro" id="IPR042115">
    <property type="entry name" value="PriA_3primeBD_sf"/>
</dbReference>
<dbReference type="Pfam" id="PF17764">
    <property type="entry name" value="PriA_3primeBD"/>
    <property type="match status" value="1"/>
</dbReference>
<protein>
    <recommendedName>
        <fullName evidence="8">Probable replication restart protein PriA</fullName>
    </recommendedName>
    <alternativeName>
        <fullName evidence="8">Putative ATP-dependent DNA helicase PriA</fullName>
    </alternativeName>
</protein>
<evidence type="ECO:0000256" key="3">
    <source>
        <dbReference type="ARBA" id="ARBA00022723"/>
    </source>
</evidence>
<dbReference type="GO" id="GO:0006269">
    <property type="term" value="P:DNA replication, synthesis of primer"/>
    <property type="evidence" value="ECO:0007669"/>
    <property type="project" value="UniProtKB-KW"/>
</dbReference>
<feature type="region of interest" description="Disordered" evidence="9">
    <location>
        <begin position="144"/>
        <end position="167"/>
    </location>
</feature>